<accession>A0A4U1EDR3</accession>
<dbReference type="Proteomes" id="UP000308365">
    <property type="component" value="Unassembled WGS sequence"/>
</dbReference>
<evidence type="ECO:0000313" key="2">
    <source>
        <dbReference type="Proteomes" id="UP000308365"/>
    </source>
</evidence>
<name>A0A4U1EDR3_MONMO</name>
<gene>
    <name evidence="1" type="ORF">EI555_006183</name>
</gene>
<feature type="non-terminal residue" evidence="1">
    <location>
        <position position="1"/>
    </location>
</feature>
<comment type="caution">
    <text evidence="1">The sequence shown here is derived from an EMBL/GenBank/DDBJ whole genome shotgun (WGS) entry which is preliminary data.</text>
</comment>
<evidence type="ECO:0000313" key="1">
    <source>
        <dbReference type="EMBL" id="TKC34158.1"/>
    </source>
</evidence>
<dbReference type="EMBL" id="RWIC01002032">
    <property type="protein sequence ID" value="TKC34158.1"/>
    <property type="molecule type" value="Genomic_DNA"/>
</dbReference>
<protein>
    <submittedName>
        <fullName evidence="1">Uncharacterized protein</fullName>
    </submittedName>
</protein>
<sequence length="272" mass="29584">NASIKGPGESGHSPLHLKQVSLCKPSRRTDFLALQPEKNWLVKQEFQNLKSSPESWALIYTQVIFIWTRYLPGPGSLSIRDGLVDIGTGAMYVNSRLIQEKHAVQERCGFRTEELCTQSRAEHPVLGHSSSSLSLPHVLCSSCSLWGTWGLVIEVHGGAAHSAVQGRENLNLWEQLQVTPKQDQIRDWVSTCSHSSLASIPWNMPGEQPAYWPGRTPPPRLPSACPWQSSAALAGSGLAMHIPSHAVVALGDPSCHLQMGASGMEDSAARTG</sequence>
<proteinExistence type="predicted"/>
<dbReference type="AlphaFoldDB" id="A0A4U1EDR3"/>
<reference evidence="2" key="1">
    <citation type="journal article" date="2019" name="IScience">
        <title>Narwhal Genome Reveals Long-Term Low Genetic Diversity despite Current Large Abundance Size.</title>
        <authorList>
            <person name="Westbury M.V."/>
            <person name="Petersen B."/>
            <person name="Garde E."/>
            <person name="Heide-Jorgensen M.P."/>
            <person name="Lorenzen E.D."/>
        </authorList>
    </citation>
    <scope>NUCLEOTIDE SEQUENCE [LARGE SCALE GENOMIC DNA]</scope>
</reference>
<organism evidence="1 2">
    <name type="scientific">Monodon monoceros</name>
    <name type="common">Narwhal</name>
    <name type="synonym">Ceratodon monodon</name>
    <dbReference type="NCBI Taxonomy" id="40151"/>
    <lineage>
        <taxon>Eukaryota</taxon>
        <taxon>Metazoa</taxon>
        <taxon>Chordata</taxon>
        <taxon>Craniata</taxon>
        <taxon>Vertebrata</taxon>
        <taxon>Euteleostomi</taxon>
        <taxon>Mammalia</taxon>
        <taxon>Eutheria</taxon>
        <taxon>Laurasiatheria</taxon>
        <taxon>Artiodactyla</taxon>
        <taxon>Whippomorpha</taxon>
        <taxon>Cetacea</taxon>
        <taxon>Odontoceti</taxon>
        <taxon>Monodontidae</taxon>
        <taxon>Monodon</taxon>
    </lineage>
</organism>